<dbReference type="CDD" id="cd16917">
    <property type="entry name" value="HATPase_UhpB-NarQ-NarX-like"/>
    <property type="match status" value="1"/>
</dbReference>
<dbReference type="Gene3D" id="1.20.5.1930">
    <property type="match status" value="1"/>
</dbReference>
<evidence type="ECO:0000256" key="8">
    <source>
        <dbReference type="ARBA" id="ARBA00023012"/>
    </source>
</evidence>
<name>A0A919FHM2_9MICO</name>
<dbReference type="InterPro" id="IPR036890">
    <property type="entry name" value="HATPase_C_sf"/>
</dbReference>
<feature type="compositionally biased region" description="Gly residues" evidence="9">
    <location>
        <begin position="241"/>
        <end position="255"/>
    </location>
</feature>
<evidence type="ECO:0000256" key="10">
    <source>
        <dbReference type="SAM" id="Phobius"/>
    </source>
</evidence>
<dbReference type="Pfam" id="PF02518">
    <property type="entry name" value="HATPase_c"/>
    <property type="match status" value="1"/>
</dbReference>
<evidence type="ECO:0000256" key="2">
    <source>
        <dbReference type="ARBA" id="ARBA00012438"/>
    </source>
</evidence>
<dbReference type="InterPro" id="IPR011712">
    <property type="entry name" value="Sig_transdc_His_kin_sub3_dim/P"/>
</dbReference>
<feature type="transmembrane region" description="Helical" evidence="10">
    <location>
        <begin position="15"/>
        <end position="34"/>
    </location>
</feature>
<proteinExistence type="predicted"/>
<dbReference type="GO" id="GO:0046983">
    <property type="term" value="F:protein dimerization activity"/>
    <property type="evidence" value="ECO:0007669"/>
    <property type="project" value="InterPro"/>
</dbReference>
<keyword evidence="10" id="KW-1133">Transmembrane helix</keyword>
<dbReference type="Gene3D" id="3.30.565.10">
    <property type="entry name" value="Histidine kinase-like ATPase, C-terminal domain"/>
    <property type="match status" value="1"/>
</dbReference>
<feature type="region of interest" description="Disordered" evidence="9">
    <location>
        <begin position="238"/>
        <end position="263"/>
    </location>
</feature>
<keyword evidence="6 12" id="KW-0418">Kinase</keyword>
<dbReference type="SUPFAM" id="SSF55874">
    <property type="entry name" value="ATPase domain of HSP90 chaperone/DNA topoisomerase II/histidine kinase"/>
    <property type="match status" value="1"/>
</dbReference>
<gene>
    <name evidence="12" type="ORF">GCM10017772_03300</name>
</gene>
<evidence type="ECO:0000313" key="13">
    <source>
        <dbReference type="Proteomes" id="UP000627369"/>
    </source>
</evidence>
<dbReference type="GO" id="GO:0000155">
    <property type="term" value="F:phosphorelay sensor kinase activity"/>
    <property type="evidence" value="ECO:0007669"/>
    <property type="project" value="InterPro"/>
</dbReference>
<dbReference type="PANTHER" id="PTHR24421">
    <property type="entry name" value="NITRATE/NITRITE SENSOR PROTEIN NARX-RELATED"/>
    <property type="match status" value="1"/>
</dbReference>
<accession>A0A919FHM2</accession>
<dbReference type="InterPro" id="IPR050482">
    <property type="entry name" value="Sensor_HK_TwoCompSys"/>
</dbReference>
<evidence type="ECO:0000256" key="1">
    <source>
        <dbReference type="ARBA" id="ARBA00000085"/>
    </source>
</evidence>
<dbReference type="EMBL" id="BNAS01000001">
    <property type="protein sequence ID" value="GHH65292.1"/>
    <property type="molecule type" value="Genomic_DNA"/>
</dbReference>
<dbReference type="EC" id="2.7.13.3" evidence="2"/>
<dbReference type="PANTHER" id="PTHR24421:SF10">
    <property type="entry name" value="NITRATE_NITRITE SENSOR PROTEIN NARQ"/>
    <property type="match status" value="1"/>
</dbReference>
<reference evidence="12" key="1">
    <citation type="journal article" date="2014" name="Int. J. Syst. Evol. Microbiol.">
        <title>Complete genome sequence of Corynebacterium casei LMG S-19264T (=DSM 44701T), isolated from a smear-ripened cheese.</title>
        <authorList>
            <consortium name="US DOE Joint Genome Institute (JGI-PGF)"/>
            <person name="Walter F."/>
            <person name="Albersmeier A."/>
            <person name="Kalinowski J."/>
            <person name="Ruckert C."/>
        </authorList>
    </citation>
    <scope>NUCLEOTIDE SEQUENCE</scope>
    <source>
        <strain evidence="12">CGMCC 4.7398</strain>
    </source>
</reference>
<evidence type="ECO:0000256" key="6">
    <source>
        <dbReference type="ARBA" id="ARBA00022777"/>
    </source>
</evidence>
<keyword evidence="3" id="KW-0597">Phosphoprotein</keyword>
<keyword evidence="10" id="KW-0472">Membrane</keyword>
<comment type="caution">
    <text evidence="12">The sequence shown here is derived from an EMBL/GenBank/DDBJ whole genome shotgun (WGS) entry which is preliminary data.</text>
</comment>
<keyword evidence="7" id="KW-0067">ATP-binding</keyword>
<feature type="transmembrane region" description="Helical" evidence="10">
    <location>
        <begin position="40"/>
        <end position="59"/>
    </location>
</feature>
<feature type="domain" description="Histidine kinase/HSP90-like ATPase" evidence="11">
    <location>
        <begin position="299"/>
        <end position="390"/>
    </location>
</feature>
<dbReference type="Pfam" id="PF07730">
    <property type="entry name" value="HisKA_3"/>
    <property type="match status" value="1"/>
</dbReference>
<dbReference type="InterPro" id="IPR003594">
    <property type="entry name" value="HATPase_dom"/>
</dbReference>
<evidence type="ECO:0000256" key="5">
    <source>
        <dbReference type="ARBA" id="ARBA00022741"/>
    </source>
</evidence>
<protein>
    <recommendedName>
        <fullName evidence="2">histidine kinase</fullName>
        <ecNumber evidence="2">2.7.13.3</ecNumber>
    </recommendedName>
</protein>
<evidence type="ECO:0000256" key="7">
    <source>
        <dbReference type="ARBA" id="ARBA00022840"/>
    </source>
</evidence>
<evidence type="ECO:0000313" key="12">
    <source>
        <dbReference type="EMBL" id="GHH65292.1"/>
    </source>
</evidence>
<dbReference type="GO" id="GO:0016020">
    <property type="term" value="C:membrane"/>
    <property type="evidence" value="ECO:0007669"/>
    <property type="project" value="InterPro"/>
</dbReference>
<organism evidence="12 13">
    <name type="scientific">Promicromonospora soli</name>
    <dbReference type="NCBI Taxonomy" id="2035533"/>
    <lineage>
        <taxon>Bacteria</taxon>
        <taxon>Bacillati</taxon>
        <taxon>Actinomycetota</taxon>
        <taxon>Actinomycetes</taxon>
        <taxon>Micrococcales</taxon>
        <taxon>Promicromonosporaceae</taxon>
        <taxon>Promicromonospora</taxon>
    </lineage>
</organism>
<keyword evidence="4" id="KW-0808">Transferase</keyword>
<evidence type="ECO:0000259" key="11">
    <source>
        <dbReference type="SMART" id="SM00387"/>
    </source>
</evidence>
<keyword evidence="10" id="KW-0812">Transmembrane</keyword>
<dbReference type="SMART" id="SM00387">
    <property type="entry name" value="HATPase_c"/>
    <property type="match status" value="1"/>
</dbReference>
<dbReference type="Proteomes" id="UP000627369">
    <property type="component" value="Unassembled WGS sequence"/>
</dbReference>
<keyword evidence="8" id="KW-0902">Two-component regulatory system</keyword>
<feature type="transmembrane region" description="Helical" evidence="10">
    <location>
        <begin position="138"/>
        <end position="157"/>
    </location>
</feature>
<dbReference type="GO" id="GO:0005524">
    <property type="term" value="F:ATP binding"/>
    <property type="evidence" value="ECO:0007669"/>
    <property type="project" value="UniProtKB-KW"/>
</dbReference>
<feature type="transmembrane region" description="Helical" evidence="10">
    <location>
        <begin position="66"/>
        <end position="97"/>
    </location>
</feature>
<reference evidence="12" key="2">
    <citation type="submission" date="2020-09" db="EMBL/GenBank/DDBJ databases">
        <authorList>
            <person name="Sun Q."/>
            <person name="Zhou Y."/>
        </authorList>
    </citation>
    <scope>NUCLEOTIDE SEQUENCE</scope>
    <source>
        <strain evidence="12">CGMCC 4.7398</strain>
    </source>
</reference>
<keyword evidence="13" id="KW-1185">Reference proteome</keyword>
<sequence length="392" mass="39852">MPEQSAVPRTVDPRVTDVVLALAMALVVAVVIAADPDAEQHAGPGAYLFAAGFGALVLLRRRAPRTVLVVTVLAVFAYYTLQFAPIGMALPAVAALYSAAELRRTGWAVGAGATLVAVATYYRTVGNTPEEQLTPYDLVTNLALVAAAIALGVAVRLSREARVHEARAAEQRLQAERLRIARDLHDVIGHNLSVIALHSGVAAEAVGRDDDAARGALEHVREAASGTLHELRSTVRLLRGSPGGSAGGPAGGSAGGSASSEAPAPTGLAGVGALVRSAQAAGLGVDVTLDVPPGLLDGAIDAAAYRIVQESLTNVLRHAAATHVAVSVRVTDGRLVLRVSDDGRGAGAGLVPGSGLSGMRERVALLGGSLTAGDAPGRGFRVAADLPLRLEA</sequence>
<evidence type="ECO:0000256" key="4">
    <source>
        <dbReference type="ARBA" id="ARBA00022679"/>
    </source>
</evidence>
<evidence type="ECO:0000256" key="3">
    <source>
        <dbReference type="ARBA" id="ARBA00022553"/>
    </source>
</evidence>
<comment type="catalytic activity">
    <reaction evidence="1">
        <text>ATP + protein L-histidine = ADP + protein N-phospho-L-histidine.</text>
        <dbReference type="EC" id="2.7.13.3"/>
    </reaction>
</comment>
<evidence type="ECO:0000256" key="9">
    <source>
        <dbReference type="SAM" id="MobiDB-lite"/>
    </source>
</evidence>
<dbReference type="AlphaFoldDB" id="A0A919FHM2"/>
<dbReference type="RefSeq" id="WP_189667529.1">
    <property type="nucleotide sequence ID" value="NZ_BNAS01000001.1"/>
</dbReference>
<keyword evidence="5" id="KW-0547">Nucleotide-binding</keyword>